<feature type="chain" id="PRO_5045367003" description="Lipoprotein" evidence="2">
    <location>
        <begin position="21"/>
        <end position="155"/>
    </location>
</feature>
<comment type="caution">
    <text evidence="3">The sequence shown here is derived from an EMBL/GenBank/DDBJ whole genome shotgun (WGS) entry which is preliminary data.</text>
</comment>
<accession>A0ABT2BGT0</accession>
<keyword evidence="2" id="KW-0732">Signal</keyword>
<feature type="signal peptide" evidence="2">
    <location>
        <begin position="1"/>
        <end position="20"/>
    </location>
</feature>
<dbReference type="EMBL" id="JANUGV010000001">
    <property type="protein sequence ID" value="MCS0607720.1"/>
    <property type="molecule type" value="Genomic_DNA"/>
</dbReference>
<dbReference type="RefSeq" id="WP_258855420.1">
    <property type="nucleotide sequence ID" value="NZ_JANUGV010000001.1"/>
</dbReference>
<sequence>MRVFPWVCNAAACVLLLATAGCNRDHADAAAGVRQTKFPGEVTAGGGTSGQVLARNAKPTTDATYAGGTPGIAGGAGGTSGGAATSGTVQESGQGPSQGTSQPASVGRPGTSLPPGDMGKPATPAPEATMGGAATHRDTQQGAAPGQLGSGGGKQ</sequence>
<gene>
    <name evidence="3" type="ORF">NX773_06045</name>
</gene>
<proteinExistence type="predicted"/>
<evidence type="ECO:0000256" key="2">
    <source>
        <dbReference type="SAM" id="SignalP"/>
    </source>
</evidence>
<feature type="compositionally biased region" description="Polar residues" evidence="1">
    <location>
        <begin position="89"/>
        <end position="104"/>
    </location>
</feature>
<keyword evidence="4" id="KW-1185">Reference proteome</keyword>
<dbReference type="Proteomes" id="UP001205861">
    <property type="component" value="Unassembled WGS sequence"/>
</dbReference>
<organism evidence="3 4">
    <name type="scientific">Massilia solisilvae</name>
    <dbReference type="NCBI Taxonomy" id="1811225"/>
    <lineage>
        <taxon>Bacteria</taxon>
        <taxon>Pseudomonadati</taxon>
        <taxon>Pseudomonadota</taxon>
        <taxon>Betaproteobacteria</taxon>
        <taxon>Burkholderiales</taxon>
        <taxon>Oxalobacteraceae</taxon>
        <taxon>Telluria group</taxon>
        <taxon>Massilia</taxon>
    </lineage>
</organism>
<reference evidence="3 4" key="1">
    <citation type="submission" date="2022-08" db="EMBL/GenBank/DDBJ databases">
        <title>Reclassification of Massilia species as members of the genera Telluria, Duganella, Pseudoduganella, Mokoshia gen. nov. and Zemynaea gen. nov. using orthogonal and non-orthogonal genome-based approaches.</title>
        <authorList>
            <person name="Bowman J.P."/>
        </authorList>
    </citation>
    <scope>NUCLEOTIDE SEQUENCE [LARGE SCALE GENOMIC DNA]</scope>
    <source>
        <strain evidence="3 4">JCM 31607</strain>
    </source>
</reference>
<protein>
    <recommendedName>
        <fullName evidence="5">Lipoprotein</fullName>
    </recommendedName>
</protein>
<feature type="compositionally biased region" description="Gly residues" evidence="1">
    <location>
        <begin position="68"/>
        <end position="81"/>
    </location>
</feature>
<evidence type="ECO:0000313" key="4">
    <source>
        <dbReference type="Proteomes" id="UP001205861"/>
    </source>
</evidence>
<evidence type="ECO:0008006" key="5">
    <source>
        <dbReference type="Google" id="ProtNLM"/>
    </source>
</evidence>
<name>A0ABT2BGT0_9BURK</name>
<evidence type="ECO:0000256" key="1">
    <source>
        <dbReference type="SAM" id="MobiDB-lite"/>
    </source>
</evidence>
<dbReference type="PROSITE" id="PS51257">
    <property type="entry name" value="PROKAR_LIPOPROTEIN"/>
    <property type="match status" value="1"/>
</dbReference>
<evidence type="ECO:0000313" key="3">
    <source>
        <dbReference type="EMBL" id="MCS0607720.1"/>
    </source>
</evidence>
<feature type="region of interest" description="Disordered" evidence="1">
    <location>
        <begin position="39"/>
        <end position="155"/>
    </location>
</feature>